<keyword evidence="1" id="KW-0479">Metal-binding</keyword>
<dbReference type="Proteomes" id="UP001470230">
    <property type="component" value="Unassembled WGS sequence"/>
</dbReference>
<dbReference type="InterPro" id="IPR001841">
    <property type="entry name" value="Znf_RING"/>
</dbReference>
<dbReference type="InterPro" id="IPR013083">
    <property type="entry name" value="Znf_RING/FYVE/PHD"/>
</dbReference>
<accession>A0ABR2KSM0</accession>
<evidence type="ECO:0000259" key="2">
    <source>
        <dbReference type="PROSITE" id="PS50089"/>
    </source>
</evidence>
<feature type="domain" description="RING-type" evidence="2">
    <location>
        <begin position="185"/>
        <end position="227"/>
    </location>
</feature>
<gene>
    <name evidence="3" type="ORF">M9Y10_021822</name>
</gene>
<keyword evidence="1" id="KW-0863">Zinc-finger</keyword>
<evidence type="ECO:0000256" key="1">
    <source>
        <dbReference type="PROSITE-ProRule" id="PRU00175"/>
    </source>
</evidence>
<sequence>MNKSTPELLIPIIYEKIFSPNELVNEYSLNQLIEQLDNLYQFDDLYTINLNSKKANILIDYLQQIPEVSQFVDPCDFKKSLLNISQRISDLYNSVVKSLSILKAILKYANKSAEPIEKKFSQINQNKKDFEEKAKISISDLNEMIDIDLSNQMSEFIDLYYQKKKEIKQEKSEIIDKMRDQHHMCLVCRNRPAVYFAIPCAHPCFCVKCLSDLIEKKFVYNRCLNCQSVVESVERMSFLKQ</sequence>
<proteinExistence type="predicted"/>
<keyword evidence="1" id="KW-0862">Zinc</keyword>
<dbReference type="Pfam" id="PF13920">
    <property type="entry name" value="zf-C3HC4_3"/>
    <property type="match status" value="1"/>
</dbReference>
<dbReference type="PROSITE" id="PS50089">
    <property type="entry name" value="ZF_RING_2"/>
    <property type="match status" value="1"/>
</dbReference>
<dbReference type="SUPFAM" id="SSF57850">
    <property type="entry name" value="RING/U-box"/>
    <property type="match status" value="1"/>
</dbReference>
<comment type="caution">
    <text evidence="3">The sequence shown here is derived from an EMBL/GenBank/DDBJ whole genome shotgun (WGS) entry which is preliminary data.</text>
</comment>
<evidence type="ECO:0000313" key="3">
    <source>
        <dbReference type="EMBL" id="KAK8893402.1"/>
    </source>
</evidence>
<keyword evidence="4" id="KW-1185">Reference proteome</keyword>
<dbReference type="Gene3D" id="3.30.40.10">
    <property type="entry name" value="Zinc/RING finger domain, C3HC4 (zinc finger)"/>
    <property type="match status" value="1"/>
</dbReference>
<protein>
    <recommendedName>
        <fullName evidence="2">RING-type domain-containing protein</fullName>
    </recommendedName>
</protein>
<dbReference type="EMBL" id="JAPFFF010000003">
    <property type="protein sequence ID" value="KAK8893402.1"/>
    <property type="molecule type" value="Genomic_DNA"/>
</dbReference>
<organism evidence="3 4">
    <name type="scientific">Tritrichomonas musculus</name>
    <dbReference type="NCBI Taxonomy" id="1915356"/>
    <lineage>
        <taxon>Eukaryota</taxon>
        <taxon>Metamonada</taxon>
        <taxon>Parabasalia</taxon>
        <taxon>Tritrichomonadida</taxon>
        <taxon>Tritrichomonadidae</taxon>
        <taxon>Tritrichomonas</taxon>
    </lineage>
</organism>
<evidence type="ECO:0000313" key="4">
    <source>
        <dbReference type="Proteomes" id="UP001470230"/>
    </source>
</evidence>
<reference evidence="3 4" key="1">
    <citation type="submission" date="2024-04" db="EMBL/GenBank/DDBJ databases">
        <title>Tritrichomonas musculus Genome.</title>
        <authorList>
            <person name="Alves-Ferreira E."/>
            <person name="Grigg M."/>
            <person name="Lorenzi H."/>
            <person name="Galac M."/>
        </authorList>
    </citation>
    <scope>NUCLEOTIDE SEQUENCE [LARGE SCALE GENOMIC DNA]</scope>
    <source>
        <strain evidence="3 4">EAF2021</strain>
    </source>
</reference>
<name>A0ABR2KSM0_9EUKA</name>